<proteinExistence type="inferred from homology"/>
<dbReference type="GO" id="GO:0005289">
    <property type="term" value="F:high-affinity L-arginine transmembrane transporter activity"/>
    <property type="evidence" value="ECO:0007669"/>
    <property type="project" value="TreeGrafter"/>
</dbReference>
<evidence type="ECO:0000256" key="2">
    <source>
        <dbReference type="ARBA" id="ARBA00006375"/>
    </source>
</evidence>
<evidence type="ECO:0000256" key="22">
    <source>
        <dbReference type="PROSITE-ProRule" id="PRU00282"/>
    </source>
</evidence>
<evidence type="ECO:0000256" key="7">
    <source>
        <dbReference type="ARBA" id="ARBA00022970"/>
    </source>
</evidence>
<keyword evidence="7" id="KW-0029">Amino-acid transport</keyword>
<evidence type="ECO:0000256" key="4">
    <source>
        <dbReference type="ARBA" id="ARBA00022692"/>
    </source>
</evidence>
<dbReference type="GO" id="GO:0005743">
    <property type="term" value="C:mitochondrial inner membrane"/>
    <property type="evidence" value="ECO:0007669"/>
    <property type="project" value="UniProtKB-SubCell"/>
</dbReference>
<evidence type="ECO:0000256" key="15">
    <source>
        <dbReference type="ARBA" id="ARBA00051921"/>
    </source>
</evidence>
<evidence type="ECO:0000256" key="17">
    <source>
        <dbReference type="ARBA" id="ARBA00071763"/>
    </source>
</evidence>
<keyword evidence="5" id="KW-0677">Repeat</keyword>
<evidence type="ECO:0000313" key="25">
    <source>
        <dbReference type="Proteomes" id="UP000092462"/>
    </source>
</evidence>
<evidence type="ECO:0000256" key="5">
    <source>
        <dbReference type="ARBA" id="ARBA00022737"/>
    </source>
</evidence>
<evidence type="ECO:0000256" key="6">
    <source>
        <dbReference type="ARBA" id="ARBA00022792"/>
    </source>
</evidence>
<evidence type="ECO:0000256" key="14">
    <source>
        <dbReference type="ARBA" id="ARBA00051045"/>
    </source>
</evidence>
<evidence type="ECO:0000256" key="13">
    <source>
        <dbReference type="ARBA" id="ARBA00050768"/>
    </source>
</evidence>
<keyword evidence="9" id="KW-0496">Mitochondrion</keyword>
<keyword evidence="10 22" id="KW-0472">Membrane</keyword>
<comment type="catalytic activity">
    <reaction evidence="16">
        <text>N(omega)-methyl-L-arginine(in) + L-arginine(out) = N(omega)-methyl-L-arginine(out) + L-arginine(in)</text>
        <dbReference type="Rhea" id="RHEA:72803"/>
        <dbReference type="ChEBI" id="CHEBI:32682"/>
        <dbReference type="ChEBI" id="CHEBI:114953"/>
    </reaction>
</comment>
<dbReference type="AlphaFoldDB" id="A0A1B0DF90"/>
<dbReference type="InterPro" id="IPR023395">
    <property type="entry name" value="MCP_dom_sf"/>
</dbReference>
<evidence type="ECO:0000256" key="21">
    <source>
        <dbReference type="ARBA" id="ARBA00080567"/>
    </source>
</evidence>
<comment type="catalytic activity">
    <reaction evidence="12">
        <text>L-histidine(out) = L-histidine(in)</text>
        <dbReference type="Rhea" id="RHEA:72807"/>
        <dbReference type="ChEBI" id="CHEBI:57595"/>
    </reaction>
</comment>
<keyword evidence="6" id="KW-0999">Mitochondrion inner membrane</keyword>
<comment type="catalytic activity">
    <reaction evidence="15">
        <text>L-ornithine(in) + L-arginine(out) = L-ornithine(out) + L-arginine(in)</text>
        <dbReference type="Rhea" id="RHEA:34991"/>
        <dbReference type="ChEBI" id="CHEBI:32682"/>
        <dbReference type="ChEBI" id="CHEBI:46911"/>
    </reaction>
</comment>
<comment type="catalytic activity">
    <reaction evidence="13">
        <text>L-histidine(out) + L-arginine(in) = L-histidine(in) + L-arginine(out)</text>
        <dbReference type="Rhea" id="RHEA:71063"/>
        <dbReference type="ChEBI" id="CHEBI:32682"/>
        <dbReference type="ChEBI" id="CHEBI:57595"/>
    </reaction>
</comment>
<dbReference type="Gene3D" id="1.50.40.10">
    <property type="entry name" value="Mitochondrial carrier domain"/>
    <property type="match status" value="1"/>
</dbReference>
<dbReference type="VEuPathDB" id="VectorBase:PPAPM1_006056"/>
<sequence length="368" mass="41006">MALDFIAGCFGGCAGVIVGHPFDTIKVHLQTQDHRNPQYRGTFHCLKTIVARDSVRGLYRGMASPMSGVAFVNAIVFGVYGNVQRRTEDPNTLRSHFLAGAAAGLAQSLVCSPMELIKMRLQLQSESSLGGRVKFKGPLSCLLHIWHHEGLRGVYRGLGITAARDLPGFSSYFVSYEMMTRTTPNPSAFHTLMAGGMAGIFSWLCTFPIDVVKSRIQADESKYKGIMDCIVKSYRSEGLAFLSRGLASTIIRAFPMNAACFLVVSWILNLARKHDSTDKSVQIQISAADETLPIVNHIPQIFIKRHDPLHQQECHHRHRTIRNYVVLAAFQEAICDDEITELINDTFEAHNEGYYLWDTRPSISDLTD</sequence>
<evidence type="ECO:0000256" key="9">
    <source>
        <dbReference type="ARBA" id="ARBA00023128"/>
    </source>
</evidence>
<dbReference type="EMBL" id="AJVK01058619">
    <property type="status" value="NOT_ANNOTATED_CDS"/>
    <property type="molecule type" value="Genomic_DNA"/>
</dbReference>
<evidence type="ECO:0000256" key="23">
    <source>
        <dbReference type="RuleBase" id="RU000488"/>
    </source>
</evidence>
<evidence type="ECO:0000313" key="24">
    <source>
        <dbReference type="EnsemblMetazoa" id="PPAI006699-PA"/>
    </source>
</evidence>
<evidence type="ECO:0000256" key="11">
    <source>
        <dbReference type="ARBA" id="ARBA00049090"/>
    </source>
</evidence>
<accession>A0A1B0DF90</accession>
<dbReference type="VEuPathDB" id="VectorBase:PPAI006699"/>
<feature type="repeat" description="Solcar" evidence="22">
    <location>
        <begin position="2"/>
        <end position="86"/>
    </location>
</feature>
<evidence type="ECO:0000256" key="12">
    <source>
        <dbReference type="ARBA" id="ARBA00050592"/>
    </source>
</evidence>
<evidence type="ECO:0000256" key="18">
    <source>
        <dbReference type="ARBA" id="ARBA00076491"/>
    </source>
</evidence>
<dbReference type="PANTHER" id="PTHR45624">
    <property type="entry name" value="MITOCHONDRIAL BASIC AMINO ACIDS TRANSPORTER-RELATED"/>
    <property type="match status" value="1"/>
</dbReference>
<dbReference type="FunFam" id="1.50.40.10:FF:000037">
    <property type="entry name" value="Solute carrier family 25 member 29"/>
    <property type="match status" value="1"/>
</dbReference>
<name>A0A1B0DF90_PHLPP</name>
<dbReference type="InterPro" id="IPR050567">
    <property type="entry name" value="Mitochondrial_Carrier"/>
</dbReference>
<evidence type="ECO:0000256" key="3">
    <source>
        <dbReference type="ARBA" id="ARBA00022448"/>
    </source>
</evidence>
<comment type="similarity">
    <text evidence="2 23">Belongs to the mitochondrial carrier (TC 2.A.29) family.</text>
</comment>
<evidence type="ECO:0000256" key="10">
    <source>
        <dbReference type="ARBA" id="ARBA00023136"/>
    </source>
</evidence>
<dbReference type="InterPro" id="IPR018108">
    <property type="entry name" value="MCP_transmembrane"/>
</dbReference>
<protein>
    <recommendedName>
        <fullName evidence="17">Mitochondrial basic amino acids transporter</fullName>
    </recommendedName>
    <alternativeName>
        <fullName evidence="21">Carnitine/acylcarnitine translocase-like</fullName>
    </alternativeName>
    <alternativeName>
        <fullName evidence="20">Mitochondrial carnitine/acylcarnitine carrier protein CACL</fullName>
    </alternativeName>
    <alternativeName>
        <fullName evidence="19">Mitochondrial ornithine transporter 3</fullName>
    </alternativeName>
    <alternativeName>
        <fullName evidence="18">Solute carrier family 25 member 29</fullName>
    </alternativeName>
</protein>
<evidence type="ECO:0000256" key="16">
    <source>
        <dbReference type="ARBA" id="ARBA00052673"/>
    </source>
</evidence>
<comment type="catalytic activity">
    <reaction evidence="11">
        <text>L-lysine(out) + L-arginine(in) = L-lysine(in) + L-arginine(out)</text>
        <dbReference type="Rhea" id="RHEA:70827"/>
        <dbReference type="ChEBI" id="CHEBI:32551"/>
        <dbReference type="ChEBI" id="CHEBI:32682"/>
    </reaction>
</comment>
<dbReference type="SUPFAM" id="SSF103506">
    <property type="entry name" value="Mitochondrial carrier"/>
    <property type="match status" value="1"/>
</dbReference>
<keyword evidence="4 22" id="KW-0812">Transmembrane</keyword>
<feature type="repeat" description="Solcar" evidence="22">
    <location>
        <begin position="91"/>
        <end position="182"/>
    </location>
</feature>
<dbReference type="Proteomes" id="UP000092462">
    <property type="component" value="Unassembled WGS sequence"/>
</dbReference>
<evidence type="ECO:0000256" key="20">
    <source>
        <dbReference type="ARBA" id="ARBA00079387"/>
    </source>
</evidence>
<keyword evidence="25" id="KW-1185">Reference proteome</keyword>
<dbReference type="PANTHER" id="PTHR45624:SF61">
    <property type="entry name" value="MITOCHONDRIAL BASIC AMINO ACIDS TRANSPORTER"/>
    <property type="match status" value="1"/>
</dbReference>
<comment type="subcellular location">
    <subcellularLocation>
        <location evidence="1">Mitochondrion inner membrane</location>
        <topology evidence="1">Multi-pass membrane protein</topology>
    </subcellularLocation>
</comment>
<comment type="catalytic activity">
    <reaction evidence="14">
        <text>L-homoarginine(in) + L-arginine(out) = L-homoarginine(out) + L-arginine(in)</text>
        <dbReference type="Rhea" id="RHEA:72799"/>
        <dbReference type="ChEBI" id="CHEBI:32682"/>
        <dbReference type="ChEBI" id="CHEBI:143006"/>
    </reaction>
</comment>
<evidence type="ECO:0000256" key="19">
    <source>
        <dbReference type="ARBA" id="ARBA00078745"/>
    </source>
</evidence>
<dbReference type="GO" id="GO:1990575">
    <property type="term" value="P:mitochondrial L-ornithine transmembrane transport"/>
    <property type="evidence" value="ECO:0007669"/>
    <property type="project" value="UniProtKB-ARBA"/>
</dbReference>
<keyword evidence="8" id="KW-1133">Transmembrane helix</keyword>
<dbReference type="EnsemblMetazoa" id="PPAI006699-RA">
    <property type="protein sequence ID" value="PPAI006699-PA"/>
    <property type="gene ID" value="PPAI006699"/>
</dbReference>
<dbReference type="Pfam" id="PF00153">
    <property type="entry name" value="Mito_carr"/>
    <property type="match status" value="3"/>
</dbReference>
<keyword evidence="3 23" id="KW-0813">Transport</keyword>
<evidence type="ECO:0000256" key="8">
    <source>
        <dbReference type="ARBA" id="ARBA00022989"/>
    </source>
</evidence>
<feature type="repeat" description="Solcar" evidence="22">
    <location>
        <begin position="186"/>
        <end position="270"/>
    </location>
</feature>
<evidence type="ECO:0000256" key="1">
    <source>
        <dbReference type="ARBA" id="ARBA00004448"/>
    </source>
</evidence>
<dbReference type="PROSITE" id="PS50920">
    <property type="entry name" value="SOLCAR"/>
    <property type="match status" value="3"/>
</dbReference>
<reference evidence="24" key="1">
    <citation type="submission" date="2022-08" db="UniProtKB">
        <authorList>
            <consortium name="EnsemblMetazoa"/>
        </authorList>
    </citation>
    <scope>IDENTIFICATION</scope>
    <source>
        <strain evidence="24">Israel</strain>
    </source>
</reference>
<organism evidence="24 25">
    <name type="scientific">Phlebotomus papatasi</name>
    <name type="common">Sandfly</name>
    <dbReference type="NCBI Taxonomy" id="29031"/>
    <lineage>
        <taxon>Eukaryota</taxon>
        <taxon>Metazoa</taxon>
        <taxon>Ecdysozoa</taxon>
        <taxon>Arthropoda</taxon>
        <taxon>Hexapoda</taxon>
        <taxon>Insecta</taxon>
        <taxon>Pterygota</taxon>
        <taxon>Neoptera</taxon>
        <taxon>Endopterygota</taxon>
        <taxon>Diptera</taxon>
        <taxon>Nematocera</taxon>
        <taxon>Psychodoidea</taxon>
        <taxon>Psychodidae</taxon>
        <taxon>Phlebotomus</taxon>
        <taxon>Phlebotomus</taxon>
    </lineage>
</organism>